<dbReference type="SUPFAM" id="SSF53474">
    <property type="entry name" value="alpha/beta-Hydrolases"/>
    <property type="match status" value="1"/>
</dbReference>
<accession>A0ABU5NXR2</accession>
<dbReference type="RefSeq" id="WP_322855083.1">
    <property type="nucleotide sequence ID" value="NZ_JAYDCJ010000003.1"/>
</dbReference>
<dbReference type="InterPro" id="IPR000073">
    <property type="entry name" value="AB_hydrolase_1"/>
</dbReference>
<evidence type="ECO:0000259" key="2">
    <source>
        <dbReference type="Pfam" id="PF00561"/>
    </source>
</evidence>
<keyword evidence="3" id="KW-0378">Hydrolase</keyword>
<protein>
    <submittedName>
        <fullName evidence="3">Alpha/beta fold hydrolase</fullName>
    </submittedName>
</protein>
<proteinExistence type="predicted"/>
<organism evidence="3 4">
    <name type="scientific">Marinobacter qingdaonensis</name>
    <dbReference type="NCBI Taxonomy" id="3108486"/>
    <lineage>
        <taxon>Bacteria</taxon>
        <taxon>Pseudomonadati</taxon>
        <taxon>Pseudomonadota</taxon>
        <taxon>Gammaproteobacteria</taxon>
        <taxon>Pseudomonadales</taxon>
        <taxon>Marinobacteraceae</taxon>
        <taxon>Marinobacter</taxon>
    </lineage>
</organism>
<evidence type="ECO:0000313" key="4">
    <source>
        <dbReference type="Proteomes" id="UP001305746"/>
    </source>
</evidence>
<comment type="caution">
    <text evidence="3">The sequence shown here is derived from an EMBL/GenBank/DDBJ whole genome shotgun (WGS) entry which is preliminary data.</text>
</comment>
<dbReference type="Gene3D" id="3.40.50.1820">
    <property type="entry name" value="alpha/beta hydrolase"/>
    <property type="match status" value="1"/>
</dbReference>
<evidence type="ECO:0000313" key="3">
    <source>
        <dbReference type="EMBL" id="MEA1080589.1"/>
    </source>
</evidence>
<dbReference type="GO" id="GO:0016787">
    <property type="term" value="F:hydrolase activity"/>
    <property type="evidence" value="ECO:0007669"/>
    <property type="project" value="UniProtKB-KW"/>
</dbReference>
<dbReference type="InterPro" id="IPR029058">
    <property type="entry name" value="AB_hydrolase_fold"/>
</dbReference>
<reference evidence="3 4" key="1">
    <citation type="submission" date="2023-12" db="EMBL/GenBank/DDBJ databases">
        <title>Marinobacter qingdaonensis sp. nov., isolated from the intertidal sediment of Qingdao, PR China.</title>
        <authorList>
            <person name="Li Y."/>
        </authorList>
    </citation>
    <scope>NUCLEOTIDE SEQUENCE [LARGE SCALE GENOMIC DNA]</scope>
    <source>
        <strain evidence="3 4">ASW11-75</strain>
    </source>
</reference>
<dbReference type="PANTHER" id="PTHR43329">
    <property type="entry name" value="EPOXIDE HYDROLASE"/>
    <property type="match status" value="1"/>
</dbReference>
<dbReference type="EMBL" id="JAYDCJ010000003">
    <property type="protein sequence ID" value="MEA1080589.1"/>
    <property type="molecule type" value="Genomic_DNA"/>
</dbReference>
<feature type="region of interest" description="Disordered" evidence="1">
    <location>
        <begin position="297"/>
        <end position="318"/>
    </location>
</feature>
<gene>
    <name evidence="3" type="ORF">U5822_07900</name>
</gene>
<dbReference type="Proteomes" id="UP001305746">
    <property type="component" value="Unassembled WGS sequence"/>
</dbReference>
<dbReference type="Pfam" id="PF00561">
    <property type="entry name" value="Abhydrolase_1"/>
    <property type="match status" value="1"/>
</dbReference>
<evidence type="ECO:0000256" key="1">
    <source>
        <dbReference type="SAM" id="MobiDB-lite"/>
    </source>
</evidence>
<name>A0ABU5NXR2_9GAMM</name>
<keyword evidence="4" id="KW-1185">Reference proteome</keyword>
<sequence length="318" mass="35640">MTGTTHRIDSGGVHLHAVTEGNPEGPPLVLVHGYPDNHRVWDRVVAELADEFWLVRYDVRGAGASSKPRRTRDYRLPYLAGDLQAVVDQLLPGRPFHLLAHDWGSIQSWESVTTEPLNRRILSFTSISGPSLDHVGHWLRSQWRDLRGGGTGRVLRQLQSSWYVFLFQLPVLPELAWQGGLDRLWPAYLRAREGVTDARRTECQKADGRFGVKLYRANFLPRLARPAERHARCPVQLLVPTQDHYVGPQVFEQLEQWVQSLTRRELAAPHWAPMTDAGAIAAAVREFVRAQVVPGATAGKPATAPGPVADPVRDQRVP</sequence>
<feature type="domain" description="AB hydrolase-1" evidence="2">
    <location>
        <begin position="26"/>
        <end position="276"/>
    </location>
</feature>
<feature type="compositionally biased region" description="Low complexity" evidence="1">
    <location>
        <begin position="297"/>
        <end position="309"/>
    </location>
</feature>